<name>A0A166URR0_9HYPO</name>
<protein>
    <recommendedName>
        <fullName evidence="4">Signal peptide-containing protein</fullName>
    </recommendedName>
</protein>
<gene>
    <name evidence="2" type="ORF">AAL_00345</name>
</gene>
<feature type="region of interest" description="Disordered" evidence="1">
    <location>
        <begin position="186"/>
        <end position="205"/>
    </location>
</feature>
<evidence type="ECO:0000313" key="2">
    <source>
        <dbReference type="EMBL" id="OAA32880.1"/>
    </source>
</evidence>
<dbReference type="OrthoDB" id="506431at2759"/>
<dbReference type="Proteomes" id="UP000078544">
    <property type="component" value="Unassembled WGS sequence"/>
</dbReference>
<dbReference type="EMBL" id="AZGY01000001">
    <property type="protein sequence ID" value="OAA32880.1"/>
    <property type="molecule type" value="Genomic_DNA"/>
</dbReference>
<feature type="compositionally biased region" description="Polar residues" evidence="1">
    <location>
        <begin position="345"/>
        <end position="354"/>
    </location>
</feature>
<feature type="compositionally biased region" description="Polar residues" evidence="1">
    <location>
        <begin position="79"/>
        <end position="119"/>
    </location>
</feature>
<reference evidence="2 3" key="1">
    <citation type="journal article" date="2016" name="Genome Biol. Evol.">
        <title>Divergent and convergent evolution of fungal pathogenicity.</title>
        <authorList>
            <person name="Shang Y."/>
            <person name="Xiao G."/>
            <person name="Zheng P."/>
            <person name="Cen K."/>
            <person name="Zhan S."/>
            <person name="Wang C."/>
        </authorList>
    </citation>
    <scope>NUCLEOTIDE SEQUENCE [LARGE SCALE GENOMIC DNA]</scope>
    <source>
        <strain evidence="2 3">RCEF 2490</strain>
    </source>
</reference>
<accession>A0A166URR0</accession>
<organism evidence="2 3">
    <name type="scientific">Moelleriella libera RCEF 2490</name>
    <dbReference type="NCBI Taxonomy" id="1081109"/>
    <lineage>
        <taxon>Eukaryota</taxon>
        <taxon>Fungi</taxon>
        <taxon>Dikarya</taxon>
        <taxon>Ascomycota</taxon>
        <taxon>Pezizomycotina</taxon>
        <taxon>Sordariomycetes</taxon>
        <taxon>Hypocreomycetidae</taxon>
        <taxon>Hypocreales</taxon>
        <taxon>Clavicipitaceae</taxon>
        <taxon>Moelleriella</taxon>
    </lineage>
</organism>
<keyword evidence="3" id="KW-1185">Reference proteome</keyword>
<comment type="caution">
    <text evidence="2">The sequence shown here is derived from an EMBL/GenBank/DDBJ whole genome shotgun (WGS) entry which is preliminary data.</text>
</comment>
<feature type="region of interest" description="Disordered" evidence="1">
    <location>
        <begin position="294"/>
        <end position="406"/>
    </location>
</feature>
<dbReference type="STRING" id="1081109.A0A166URR0"/>
<sequence length="406" mass="45290">MSLPVAFQSAVFYFIACTPCAKVRHRHRAKVQAKKEREEKAKTETEQPGLYRHPSPFNTNPFWQEEINMGPSLPKKSISKNSSQRGLASSGQESRTPSMSEQTNVGDSRTQFTTTPQDASSDDWNRTRGYQREDEELWGQWSGNGHGSGQKLMVAFSKARDSAGRLIESTLGIEKEVTEQERRDFYLSPKNPPVNDYHPPVVSSRPTYKDARKWMLQPPPPAKVMEGKVPVSRAVSSGSKSSGRTLVGDESNIGRKMQEKMVKDRLRKESNPTEGELIESLFATRSNLSIGHTRSRSLSFNGSDDSLDTSPFERRRSRRRTPLVVPPGIESDDDDGPISAPQMCKTVSQASSTLGHAAQRPKLETIPSTDGSSYTRNLSKKVSKRQKSMRNRSSVWVDSPVGDDTD</sequence>
<evidence type="ECO:0000256" key="1">
    <source>
        <dbReference type="SAM" id="MobiDB-lite"/>
    </source>
</evidence>
<feature type="compositionally biased region" description="Basic residues" evidence="1">
    <location>
        <begin position="378"/>
        <end position="390"/>
    </location>
</feature>
<feature type="region of interest" description="Disordered" evidence="1">
    <location>
        <begin position="31"/>
        <end position="126"/>
    </location>
</feature>
<feature type="compositionally biased region" description="Polar residues" evidence="1">
    <location>
        <begin position="294"/>
        <end position="304"/>
    </location>
</feature>
<proteinExistence type="predicted"/>
<evidence type="ECO:0008006" key="4">
    <source>
        <dbReference type="Google" id="ProtNLM"/>
    </source>
</evidence>
<evidence type="ECO:0000313" key="3">
    <source>
        <dbReference type="Proteomes" id="UP000078544"/>
    </source>
</evidence>
<feature type="compositionally biased region" description="Basic and acidic residues" evidence="1">
    <location>
        <begin position="33"/>
        <end position="45"/>
    </location>
</feature>
<dbReference type="AlphaFoldDB" id="A0A166URR0"/>
<feature type="compositionally biased region" description="Polar residues" evidence="1">
    <location>
        <begin position="366"/>
        <end position="377"/>
    </location>
</feature>